<protein>
    <recommendedName>
        <fullName evidence="1">Methyltransferase FkbM domain-containing protein</fullName>
    </recommendedName>
</protein>
<evidence type="ECO:0000313" key="3">
    <source>
        <dbReference type="Proteomes" id="UP000708208"/>
    </source>
</evidence>
<name>A0A8J2LKH7_9HEXA</name>
<dbReference type="PANTHER" id="PTHR34009:SF2">
    <property type="entry name" value="PROTEIN STAR"/>
    <property type="match status" value="1"/>
</dbReference>
<dbReference type="PANTHER" id="PTHR34009">
    <property type="entry name" value="PROTEIN STAR"/>
    <property type="match status" value="1"/>
</dbReference>
<proteinExistence type="predicted"/>
<dbReference type="OrthoDB" id="6357215at2759"/>
<dbReference type="InterPro" id="IPR006342">
    <property type="entry name" value="FkbM_mtfrase"/>
</dbReference>
<comment type="caution">
    <text evidence="2">The sequence shown here is derived from an EMBL/GenBank/DDBJ whole genome shotgun (WGS) entry which is preliminary data.</text>
</comment>
<feature type="non-terminal residue" evidence="2">
    <location>
        <position position="1"/>
    </location>
</feature>
<dbReference type="GO" id="GO:0005789">
    <property type="term" value="C:endoplasmic reticulum membrane"/>
    <property type="evidence" value="ECO:0007669"/>
    <property type="project" value="TreeGrafter"/>
</dbReference>
<evidence type="ECO:0000313" key="2">
    <source>
        <dbReference type="EMBL" id="CAG7837303.1"/>
    </source>
</evidence>
<dbReference type="GO" id="GO:0016197">
    <property type="term" value="P:endosomal transport"/>
    <property type="evidence" value="ECO:0007669"/>
    <property type="project" value="TreeGrafter"/>
</dbReference>
<feature type="domain" description="Methyltransferase FkbM" evidence="1">
    <location>
        <begin position="68"/>
        <end position="222"/>
    </location>
</feature>
<sequence length="297" mass="33598">YGHLNGPDILASDSQVLSKFILKFLHPPKRGEAYNLTNPDWQVDPSMGQSAVIRRLFKNRQTPGFFVECGALDGETRSNTLYLERVLSWKGLLVEADPINYEKLSHKYRQAFITPTCLSTKPYPTMVSFQQQDNQGKIAEVGVGYMQTGYVDVQCFPFETMMIAMNTTVIDYFSLDVEGAELDILRTIPFDRFDIKTLSVEFIHDAEGKVAIKDFMTGQGYLVHSEVTHPNWLANDFIFVKKTFFDTFTKSEKDSIRKDIESQSTNFGGSIVVLIDSNNNPLAPNEPLSADFFNDPV</sequence>
<dbReference type="EMBL" id="CAJVCH010571364">
    <property type="protein sequence ID" value="CAG7837303.1"/>
    <property type="molecule type" value="Genomic_DNA"/>
</dbReference>
<dbReference type="GO" id="GO:0005794">
    <property type="term" value="C:Golgi apparatus"/>
    <property type="evidence" value="ECO:0007669"/>
    <property type="project" value="TreeGrafter"/>
</dbReference>
<keyword evidence="3" id="KW-1185">Reference proteome</keyword>
<dbReference type="GO" id="GO:0006888">
    <property type="term" value="P:endoplasmic reticulum to Golgi vesicle-mediated transport"/>
    <property type="evidence" value="ECO:0007669"/>
    <property type="project" value="TreeGrafter"/>
</dbReference>
<evidence type="ECO:0000259" key="1">
    <source>
        <dbReference type="Pfam" id="PF05050"/>
    </source>
</evidence>
<organism evidence="2 3">
    <name type="scientific">Allacma fusca</name>
    <dbReference type="NCBI Taxonomy" id="39272"/>
    <lineage>
        <taxon>Eukaryota</taxon>
        <taxon>Metazoa</taxon>
        <taxon>Ecdysozoa</taxon>
        <taxon>Arthropoda</taxon>
        <taxon>Hexapoda</taxon>
        <taxon>Collembola</taxon>
        <taxon>Symphypleona</taxon>
        <taxon>Sminthuridae</taxon>
        <taxon>Allacma</taxon>
    </lineage>
</organism>
<reference evidence="2" key="1">
    <citation type="submission" date="2021-06" db="EMBL/GenBank/DDBJ databases">
        <authorList>
            <person name="Hodson N. C."/>
            <person name="Mongue J. A."/>
            <person name="Jaron S. K."/>
        </authorList>
    </citation>
    <scope>NUCLEOTIDE SEQUENCE</scope>
</reference>
<dbReference type="AlphaFoldDB" id="A0A8J2LKH7"/>
<dbReference type="Proteomes" id="UP000708208">
    <property type="component" value="Unassembled WGS sequence"/>
</dbReference>
<dbReference type="GO" id="GO:0031902">
    <property type="term" value="C:late endosome membrane"/>
    <property type="evidence" value="ECO:0007669"/>
    <property type="project" value="TreeGrafter"/>
</dbReference>
<dbReference type="InterPro" id="IPR053202">
    <property type="entry name" value="EGF_Rcpt_Signaling_Reg"/>
</dbReference>
<dbReference type="GO" id="GO:0005886">
    <property type="term" value="C:plasma membrane"/>
    <property type="evidence" value="ECO:0007669"/>
    <property type="project" value="TreeGrafter"/>
</dbReference>
<dbReference type="Pfam" id="PF05050">
    <property type="entry name" value="Methyltransf_21"/>
    <property type="match status" value="1"/>
</dbReference>
<accession>A0A8J2LKH7</accession>
<gene>
    <name evidence="2" type="ORF">AFUS01_LOCUS46436</name>
</gene>